<dbReference type="EMBL" id="NBYN01000043">
    <property type="protein sequence ID" value="OSO90600.1"/>
    <property type="molecule type" value="Genomic_DNA"/>
</dbReference>
<dbReference type="RefSeq" id="WP_085728258.1">
    <property type="nucleotide sequence ID" value="NZ_NBYN01000043.1"/>
</dbReference>
<dbReference type="AlphaFoldDB" id="A0A1X4G6H8"/>
<gene>
    <name evidence="1" type="ORF">B7O87_09270</name>
</gene>
<dbReference type="Proteomes" id="UP000192997">
    <property type="component" value="Unassembled WGS sequence"/>
</dbReference>
<organism evidence="1 2">
    <name type="scientific">Cylindrospermopsis raciborskii CENA303</name>
    <dbReference type="NCBI Taxonomy" id="1170769"/>
    <lineage>
        <taxon>Bacteria</taxon>
        <taxon>Bacillati</taxon>
        <taxon>Cyanobacteriota</taxon>
        <taxon>Cyanophyceae</taxon>
        <taxon>Nostocales</taxon>
        <taxon>Aphanizomenonaceae</taxon>
        <taxon>Cylindrospermopsis</taxon>
    </lineage>
</organism>
<sequence>MSINHSKLILGFDGWTLGSHHYQRLVQSLKDSGYRIKLIHFGSYGHDIRQQTSEFLGPLEVCDISHYKGKSVREILLEEQPKAVVFLSTQSFLHQAVNRYCQALKIPTLHLFHGFVTVQAVETSQPNKYRFWPQSKLVSQRAFKNLTKIFPIYLKSLIETKADILSWLYFFRDVVSKIFGLFQKVASPNCSTTFCAVYGLSDVTYAHNTYRIPIHNIKVVGNPDFIKFRLSDELILSCVSPCSSKTKIIYIDDGSPTCGLTFASQNDFLNFLVKTKLKLAEQGYELLVKLHPSQAQFDTAQELIRLGVLLSTDASFTSDLLDCRAAITGPSSAAVIPASLGLTLLLAQYDQFEGQKYGIVYRDYPRSLYLRNLMELKRLLNQETKPDVNRMKMWVQQYLYPLPAEDMPKRVVEIIDQMVHKHERPCAE</sequence>
<evidence type="ECO:0000313" key="1">
    <source>
        <dbReference type="EMBL" id="OSO90600.1"/>
    </source>
</evidence>
<proteinExistence type="predicted"/>
<dbReference type="SUPFAM" id="SSF53756">
    <property type="entry name" value="UDP-Glycosyltransferase/glycogen phosphorylase"/>
    <property type="match status" value="1"/>
</dbReference>
<accession>A0A1X4G6H8</accession>
<dbReference type="InterPro" id="IPR043148">
    <property type="entry name" value="TagF_C"/>
</dbReference>
<evidence type="ECO:0000313" key="2">
    <source>
        <dbReference type="Proteomes" id="UP000192997"/>
    </source>
</evidence>
<comment type="caution">
    <text evidence="1">The sequence shown here is derived from an EMBL/GenBank/DDBJ whole genome shotgun (WGS) entry which is preliminary data.</text>
</comment>
<name>A0A1X4G6H8_9CYAN</name>
<dbReference type="Gene3D" id="3.40.50.12580">
    <property type="match status" value="1"/>
</dbReference>
<protein>
    <submittedName>
        <fullName evidence="1">Uncharacterized protein</fullName>
    </submittedName>
</protein>
<reference evidence="2" key="1">
    <citation type="submission" date="2017-04" db="EMBL/GenBank/DDBJ databases">
        <authorList>
            <person name="Abreu V.A."/>
            <person name="Popin R.V."/>
            <person name="Rigonato J."/>
            <person name="Andreote A.P."/>
            <person name="Schaker P.C."/>
            <person name="Hoff-Risseti C."/>
            <person name="Alvarenga D.O."/>
            <person name="Varani A.M."/>
            <person name="Fiore M.F."/>
        </authorList>
    </citation>
    <scope>NUCLEOTIDE SEQUENCE [LARGE SCALE GENOMIC DNA]</scope>
    <source>
        <strain evidence="2">CENA303</strain>
    </source>
</reference>